<dbReference type="InterPro" id="IPR052025">
    <property type="entry name" value="Xyloglucanase_GH74"/>
</dbReference>
<dbReference type="PANTHER" id="PTHR43739:SF5">
    <property type="entry name" value="EXO-ALPHA-SIALIDASE"/>
    <property type="match status" value="1"/>
</dbReference>
<comment type="caution">
    <text evidence="1">The sequence shown here is derived from an EMBL/GenBank/DDBJ whole genome shotgun (WGS) entry which is preliminary data.</text>
</comment>
<protein>
    <submittedName>
        <fullName evidence="1">WD40/YVTN/BNR-like repeat-containing protein</fullName>
    </submittedName>
</protein>
<reference evidence="2" key="1">
    <citation type="journal article" date="2019" name="Int. J. Syst. Evol. Microbiol.">
        <title>The Global Catalogue of Microorganisms (GCM) 10K type strain sequencing project: providing services to taxonomists for standard genome sequencing and annotation.</title>
        <authorList>
            <consortium name="The Broad Institute Genomics Platform"/>
            <consortium name="The Broad Institute Genome Sequencing Center for Infectious Disease"/>
            <person name="Wu L."/>
            <person name="Ma J."/>
        </authorList>
    </citation>
    <scope>NUCLEOTIDE SEQUENCE [LARGE SCALE GENOMIC DNA]</scope>
    <source>
        <strain evidence="2">CGMCC 1.10759</strain>
    </source>
</reference>
<accession>A0ABV8T549</accession>
<dbReference type="SUPFAM" id="SSF110296">
    <property type="entry name" value="Oligoxyloglucan reducing end-specific cellobiohydrolase"/>
    <property type="match status" value="1"/>
</dbReference>
<organism evidence="1 2">
    <name type="scientific">Steroidobacter flavus</name>
    <dbReference type="NCBI Taxonomy" id="1842136"/>
    <lineage>
        <taxon>Bacteria</taxon>
        <taxon>Pseudomonadati</taxon>
        <taxon>Pseudomonadota</taxon>
        <taxon>Gammaproteobacteria</taxon>
        <taxon>Steroidobacterales</taxon>
        <taxon>Steroidobacteraceae</taxon>
        <taxon>Steroidobacter</taxon>
    </lineage>
</organism>
<dbReference type="InterPro" id="IPR015943">
    <property type="entry name" value="WD40/YVTN_repeat-like_dom_sf"/>
</dbReference>
<sequence>MLRRTNIQRTPAGAEHGKFHRTASNIVYMGAAGHFYRSTDSGASWQRTTSVSDNSAIDDIAVDPLNSGRVYAATGTSVLVSQDGGLTFTPVALPNRQGSVWRIDCGVDGAIYVPDGAKMYRSNDQGRTWQVAGTFPQSNVDAYSLVAADPADARVVYVSVLGRGAFVSRDAGASWQALDSEPQLSMTLRRATVRSPCKHRQLPRKRT</sequence>
<dbReference type="PANTHER" id="PTHR43739">
    <property type="entry name" value="XYLOGLUCANASE (EUROFUNG)"/>
    <property type="match status" value="1"/>
</dbReference>
<dbReference type="CDD" id="cd15482">
    <property type="entry name" value="Sialidase_non-viral"/>
    <property type="match status" value="1"/>
</dbReference>
<dbReference type="RefSeq" id="WP_380603977.1">
    <property type="nucleotide sequence ID" value="NZ_JBHSDU010000015.1"/>
</dbReference>
<name>A0ABV8T549_9GAMM</name>
<dbReference type="Proteomes" id="UP001595904">
    <property type="component" value="Unassembled WGS sequence"/>
</dbReference>
<evidence type="ECO:0000313" key="2">
    <source>
        <dbReference type="Proteomes" id="UP001595904"/>
    </source>
</evidence>
<proteinExistence type="predicted"/>
<keyword evidence="2" id="KW-1185">Reference proteome</keyword>
<evidence type="ECO:0000313" key="1">
    <source>
        <dbReference type="EMBL" id="MFC4313554.1"/>
    </source>
</evidence>
<gene>
    <name evidence="1" type="ORF">ACFPN2_31050</name>
</gene>
<dbReference type="EMBL" id="JBHSDU010000015">
    <property type="protein sequence ID" value="MFC4313554.1"/>
    <property type="molecule type" value="Genomic_DNA"/>
</dbReference>
<dbReference type="Gene3D" id="2.130.10.10">
    <property type="entry name" value="YVTN repeat-like/Quinoprotein amine dehydrogenase"/>
    <property type="match status" value="2"/>
</dbReference>